<reference evidence="4 5" key="1">
    <citation type="submission" date="2024-11" db="EMBL/GenBank/DDBJ databases">
        <authorList>
            <person name="Kaparullina E.N."/>
            <person name="Delegan Y.A."/>
            <person name="Doronina N.V."/>
        </authorList>
    </citation>
    <scope>NUCLEOTIDE SEQUENCE [LARGE SCALE GENOMIC DNA]</scope>
    <source>
        <strain evidence="4 5">7sh_L</strain>
    </source>
</reference>
<evidence type="ECO:0000256" key="1">
    <source>
        <dbReference type="SAM" id="Phobius"/>
    </source>
</evidence>
<accession>A0ABW8GN31</accession>
<proteinExistence type="predicted"/>
<feature type="chain" id="PRO_5045145071" evidence="2">
    <location>
        <begin position="25"/>
        <end position="209"/>
    </location>
</feature>
<keyword evidence="1" id="KW-0472">Membrane</keyword>
<evidence type="ECO:0000313" key="4">
    <source>
        <dbReference type="EMBL" id="MFJ5445340.1"/>
    </source>
</evidence>
<comment type="caution">
    <text evidence="4">The sequence shown here is derived from an EMBL/GenBank/DDBJ whole genome shotgun (WGS) entry which is preliminary data.</text>
</comment>
<feature type="domain" description="Ice-binding protein C-terminal" evidence="3">
    <location>
        <begin position="178"/>
        <end position="202"/>
    </location>
</feature>
<name>A0ABW8GN31_9PROT</name>
<dbReference type="RefSeq" id="WP_400879483.1">
    <property type="nucleotide sequence ID" value="NZ_JBIWXY010000001.1"/>
</dbReference>
<dbReference type="NCBIfam" id="TIGR02595">
    <property type="entry name" value="PEP_CTERM"/>
    <property type="match status" value="1"/>
</dbReference>
<evidence type="ECO:0000313" key="5">
    <source>
        <dbReference type="Proteomes" id="UP001617669"/>
    </source>
</evidence>
<gene>
    <name evidence="4" type="ORF">ACIKP9_03785</name>
</gene>
<feature type="signal peptide" evidence="2">
    <location>
        <begin position="1"/>
        <end position="24"/>
    </location>
</feature>
<keyword evidence="5" id="KW-1185">Reference proteome</keyword>
<protein>
    <submittedName>
        <fullName evidence="4">PEP-CTERM sorting domain-containing protein</fullName>
    </submittedName>
</protein>
<sequence length="209" mass="21996">MTVSTKIAAIALAISATFTTSAFATSNVWDSATPWDSTLVAQYAAWDNFAFSVHNASPEYGTGATLTETSTVASLTSGKNIYNAVGTSNFIATLLGSASGTFDVYLRTATTGTLLDTTATLNGISATLVETYLSTGRGVEQEAYWKWSNVAASNMYVFNFRATETHLSLDQLALAVVAVPEPSSYAMLALGLGAIGIATRRKRKQASMA</sequence>
<keyword evidence="1" id="KW-0812">Transmembrane</keyword>
<feature type="transmembrane region" description="Helical" evidence="1">
    <location>
        <begin position="182"/>
        <end position="199"/>
    </location>
</feature>
<organism evidence="4 5">
    <name type="scientific">Methylobacillus methanolivorans</name>
    <dbReference type="NCBI Taxonomy" id="1848927"/>
    <lineage>
        <taxon>Bacteria</taxon>
        <taxon>Pseudomonadati</taxon>
        <taxon>Pseudomonadota</taxon>
        <taxon>Betaproteobacteria</taxon>
        <taxon>Nitrosomonadales</taxon>
        <taxon>Methylophilaceae</taxon>
        <taxon>Methylobacillus</taxon>
    </lineage>
</organism>
<evidence type="ECO:0000256" key="2">
    <source>
        <dbReference type="SAM" id="SignalP"/>
    </source>
</evidence>
<dbReference type="Pfam" id="PF07589">
    <property type="entry name" value="PEP-CTERM"/>
    <property type="match status" value="1"/>
</dbReference>
<dbReference type="InterPro" id="IPR013424">
    <property type="entry name" value="Ice-binding_C"/>
</dbReference>
<dbReference type="EMBL" id="JBIWXY010000001">
    <property type="protein sequence ID" value="MFJ5445340.1"/>
    <property type="molecule type" value="Genomic_DNA"/>
</dbReference>
<evidence type="ECO:0000259" key="3">
    <source>
        <dbReference type="Pfam" id="PF07589"/>
    </source>
</evidence>
<dbReference type="Proteomes" id="UP001617669">
    <property type="component" value="Unassembled WGS sequence"/>
</dbReference>
<keyword evidence="2" id="KW-0732">Signal</keyword>
<keyword evidence="1" id="KW-1133">Transmembrane helix</keyword>